<dbReference type="GO" id="GO:0008097">
    <property type="term" value="F:5S rRNA binding"/>
    <property type="evidence" value="ECO:0007669"/>
    <property type="project" value="InterPro"/>
</dbReference>
<dbReference type="Gene3D" id="2.170.120.20">
    <property type="entry name" value="Ribosomal protein L25, beta domain"/>
    <property type="match status" value="1"/>
</dbReference>
<dbReference type="SUPFAM" id="SSF50715">
    <property type="entry name" value="Ribosomal protein L25-like"/>
    <property type="match status" value="1"/>
</dbReference>
<evidence type="ECO:0000259" key="7">
    <source>
        <dbReference type="Pfam" id="PF14693"/>
    </source>
</evidence>
<feature type="domain" description="Large ribosomal subunit protein bL25 beta" evidence="7">
    <location>
        <begin position="104"/>
        <end position="186"/>
    </location>
</feature>
<dbReference type="NCBIfam" id="TIGR00731">
    <property type="entry name" value="bL25_bact_ctc"/>
    <property type="match status" value="1"/>
</dbReference>
<feature type="domain" description="Large ribosomal subunit protein bL25 L25" evidence="6">
    <location>
        <begin position="8"/>
        <end position="95"/>
    </location>
</feature>
<dbReference type="GO" id="GO:0006412">
    <property type="term" value="P:translation"/>
    <property type="evidence" value="ECO:0007669"/>
    <property type="project" value="UniProtKB-UniRule"/>
</dbReference>
<sequence>MKIKYEITALQRIYLGKSANRKIRRIYNRIPAIIYGNNKKNLPISIETNLLNNIIEYKYFLNSIIKINIKNNIETVLVLFIQYHSIKTFILHIDFIRITENTQLKLNIPFKFINIDTCKGIKEGGIIKILKKNIEITCFPKYIIYYLEININNLNLGENIKITDIKLPKGVNLIKKQDNIIITIINKKKIDKID</sequence>
<dbReference type="InterPro" id="IPR011035">
    <property type="entry name" value="Ribosomal_bL25/Gln-tRNA_synth"/>
</dbReference>
<evidence type="ECO:0000259" key="6">
    <source>
        <dbReference type="Pfam" id="PF01386"/>
    </source>
</evidence>
<keyword evidence="3 5" id="KW-0689">Ribosomal protein</keyword>
<dbReference type="InterPro" id="IPR020930">
    <property type="entry name" value="Ribosomal_uL5_bac-type"/>
</dbReference>
<accession>A0A078KIH7</accession>
<dbReference type="InterPro" id="IPR020056">
    <property type="entry name" value="Rbsml_bL25/Gln-tRNA_synth_N"/>
</dbReference>
<dbReference type="InterPro" id="IPR001021">
    <property type="entry name" value="Ribosomal_bL25_long"/>
</dbReference>
<proteinExistence type="inferred from homology"/>
<keyword evidence="4 5" id="KW-0687">Ribonucleoprotein</keyword>
<evidence type="ECO:0000256" key="4">
    <source>
        <dbReference type="ARBA" id="ARBA00023274"/>
    </source>
</evidence>
<evidence type="ECO:0000313" key="8">
    <source>
        <dbReference type="EMBL" id="CDZ16584.1"/>
    </source>
</evidence>
<dbReference type="KEGG" id="eme:CEM_343"/>
<reference evidence="9" key="1">
    <citation type="submission" date="2014-07" db="EMBL/GenBank/DDBJ databases">
        <authorList>
            <person name="Santos-Garcia D."/>
        </authorList>
    </citation>
    <scope>NUCLEOTIDE SEQUENCE [LARGE SCALE GENOMIC DNA]</scope>
</reference>
<dbReference type="Pfam" id="PF14693">
    <property type="entry name" value="Ribosomal_TL5_C"/>
    <property type="match status" value="1"/>
</dbReference>
<dbReference type="PANTHER" id="PTHR33284">
    <property type="entry name" value="RIBOSOMAL PROTEIN L25/GLN-TRNA SYNTHETASE, ANTI-CODON-BINDING DOMAIN-CONTAINING PROTEIN"/>
    <property type="match status" value="1"/>
</dbReference>
<dbReference type="InterPro" id="IPR029751">
    <property type="entry name" value="Ribosomal_L25_dom"/>
</dbReference>
<dbReference type="EMBL" id="LM655252">
    <property type="protein sequence ID" value="CDZ16584.1"/>
    <property type="molecule type" value="Genomic_DNA"/>
</dbReference>
<evidence type="ECO:0000256" key="5">
    <source>
        <dbReference type="HAMAP-Rule" id="MF_01334"/>
    </source>
</evidence>
<dbReference type="OrthoDB" id="9806411at2"/>
<dbReference type="CDD" id="cd00495">
    <property type="entry name" value="Ribosomal_L25_TL5_CTC"/>
    <property type="match status" value="1"/>
</dbReference>
<gene>
    <name evidence="5 8" type="primary">rplY</name>
    <name evidence="5" type="synonym">ctc</name>
    <name evidence="8" type="ORF">CEM_343</name>
</gene>
<evidence type="ECO:0000256" key="2">
    <source>
        <dbReference type="ARBA" id="ARBA00022884"/>
    </source>
</evidence>
<comment type="function">
    <text evidence="5">This is one of the proteins that binds to the 5S RNA in the ribosome where it forms part of the central protuberance.</text>
</comment>
<name>A0A078KIH7_9GAMM</name>
<keyword evidence="1 5" id="KW-0699">rRNA-binding</keyword>
<dbReference type="AlphaFoldDB" id="A0A078KIH7"/>
<dbReference type="PANTHER" id="PTHR33284:SF1">
    <property type="entry name" value="RIBOSOMAL PROTEIN L25_GLN-TRNA SYNTHETASE, ANTI-CODON-BINDING DOMAIN-CONTAINING PROTEIN"/>
    <property type="match status" value="1"/>
</dbReference>
<comment type="similarity">
    <text evidence="5">Belongs to the bacterial ribosomal protein bL25 family. CTC subfamily.</text>
</comment>
<dbReference type="Proteomes" id="UP000032420">
    <property type="component" value="Chromosome I"/>
</dbReference>
<dbReference type="InterPro" id="IPR020057">
    <property type="entry name" value="Ribosomal_bL25_b-dom"/>
</dbReference>
<protein>
    <recommendedName>
        <fullName evidence="5">Large ribosomal subunit protein bL25</fullName>
    </recommendedName>
    <alternativeName>
        <fullName evidence="5">General stress protein CTC</fullName>
    </alternativeName>
</protein>
<dbReference type="HOGENOM" id="CLU_075939_0_1_6"/>
<dbReference type="STRING" id="1495769.CEM_343"/>
<organism evidence="8 9">
    <name type="scientific">Candidatus Johnevansia muelleri</name>
    <dbReference type="NCBI Taxonomy" id="1495769"/>
    <lineage>
        <taxon>Bacteria</taxon>
        <taxon>Pseudomonadati</taxon>
        <taxon>Pseudomonadota</taxon>
        <taxon>Gammaproteobacteria</taxon>
        <taxon>Candidatus Johnevansiales</taxon>
        <taxon>Candidatus Johnevansiaceae</taxon>
        <taxon>Candidatus Johnevansia</taxon>
    </lineage>
</organism>
<dbReference type="InterPro" id="IPR037121">
    <property type="entry name" value="Ribosomal_bL25_C"/>
</dbReference>
<keyword evidence="2 5" id="KW-0694">RNA-binding</keyword>
<comment type="subunit">
    <text evidence="5">Part of the 50S ribosomal subunit; part of the 5S rRNA/L5/L18/L25 subcomplex. Contacts the 5S rRNA. Binds to the 5S rRNA independently of L5 and L18.</text>
</comment>
<dbReference type="HAMAP" id="MF_01334">
    <property type="entry name" value="Ribosomal_bL25_CTC"/>
    <property type="match status" value="1"/>
</dbReference>
<evidence type="ECO:0000313" key="9">
    <source>
        <dbReference type="Proteomes" id="UP000032420"/>
    </source>
</evidence>
<dbReference type="GO" id="GO:0022625">
    <property type="term" value="C:cytosolic large ribosomal subunit"/>
    <property type="evidence" value="ECO:0007669"/>
    <property type="project" value="TreeGrafter"/>
</dbReference>
<dbReference type="Gene3D" id="2.40.240.10">
    <property type="entry name" value="Ribosomal Protein L25, Chain P"/>
    <property type="match status" value="1"/>
</dbReference>
<keyword evidence="9" id="KW-1185">Reference proteome</keyword>
<dbReference type="Pfam" id="PF01386">
    <property type="entry name" value="Ribosomal_L25p"/>
    <property type="match status" value="1"/>
</dbReference>
<evidence type="ECO:0000256" key="1">
    <source>
        <dbReference type="ARBA" id="ARBA00022730"/>
    </source>
</evidence>
<evidence type="ECO:0000256" key="3">
    <source>
        <dbReference type="ARBA" id="ARBA00022980"/>
    </source>
</evidence>
<dbReference type="GO" id="GO:0003735">
    <property type="term" value="F:structural constituent of ribosome"/>
    <property type="evidence" value="ECO:0007669"/>
    <property type="project" value="InterPro"/>
</dbReference>